<keyword evidence="5" id="KW-1185">Reference proteome</keyword>
<evidence type="ECO:0000313" key="5">
    <source>
        <dbReference type="Proteomes" id="UP000246036"/>
    </source>
</evidence>
<keyword evidence="1" id="KW-1133">Transmembrane helix</keyword>
<feature type="transmembrane region" description="Helical" evidence="1">
    <location>
        <begin position="512"/>
        <end position="528"/>
    </location>
</feature>
<accession>A0ABN5LBG4</accession>
<gene>
    <name evidence="4" type="ORF">DKL58_02880</name>
</gene>
<dbReference type="Pfam" id="PF01609">
    <property type="entry name" value="DDE_Tnp_1"/>
    <property type="match status" value="1"/>
</dbReference>
<organism evidence="4 5">
    <name type="scientific">Lactobacillus kullabergensis</name>
    <dbReference type="NCBI Taxonomy" id="1218493"/>
    <lineage>
        <taxon>Bacteria</taxon>
        <taxon>Bacillati</taxon>
        <taxon>Bacillota</taxon>
        <taxon>Bacilli</taxon>
        <taxon>Lactobacillales</taxon>
        <taxon>Lactobacillaceae</taxon>
        <taxon>Lactobacillus</taxon>
    </lineage>
</organism>
<dbReference type="EMBL" id="CP029477">
    <property type="protein sequence ID" value="AWM74974.1"/>
    <property type="molecule type" value="Genomic_DNA"/>
</dbReference>
<evidence type="ECO:0000313" key="4">
    <source>
        <dbReference type="EMBL" id="AWM74974.1"/>
    </source>
</evidence>
<feature type="domain" description="Transposase InsH N-terminal" evidence="3">
    <location>
        <begin position="16"/>
        <end position="105"/>
    </location>
</feature>
<evidence type="ECO:0000259" key="2">
    <source>
        <dbReference type="Pfam" id="PF01609"/>
    </source>
</evidence>
<keyword evidence="1" id="KW-0812">Transmembrane</keyword>
<dbReference type="Proteomes" id="UP000246036">
    <property type="component" value="Chromosome"/>
</dbReference>
<dbReference type="InterPro" id="IPR002559">
    <property type="entry name" value="Transposase_11"/>
</dbReference>
<dbReference type="PANTHER" id="PTHR33408">
    <property type="entry name" value="TRANSPOSASE"/>
    <property type="match status" value="1"/>
</dbReference>
<evidence type="ECO:0000259" key="3">
    <source>
        <dbReference type="Pfam" id="PF05598"/>
    </source>
</evidence>
<dbReference type="PANTHER" id="PTHR33408:SF2">
    <property type="entry name" value="TRANSPOSASE DDE DOMAIN-CONTAINING PROTEIN"/>
    <property type="match status" value="1"/>
</dbReference>
<dbReference type="RefSeq" id="WP_109586027.1">
    <property type="nucleotide sequence ID" value="NZ_CP029477.1"/>
</dbReference>
<reference evidence="4 5" key="1">
    <citation type="submission" date="2018-05" db="EMBL/GenBank/DDBJ databases">
        <title>Reference genomes for bee gut microbiota database.</title>
        <authorList>
            <person name="Ellegaard K.M."/>
        </authorList>
    </citation>
    <scope>NUCLEOTIDE SEQUENCE [LARGE SCALE GENOMIC DNA]</scope>
    <source>
        <strain evidence="4 5">ESL0186</strain>
    </source>
</reference>
<sequence length="552" mass="64947">MYKDYITGQTALTLNLDFTIPNNHLATVIGWFVDSIPEEVLLGDTAKTGRPAYHPAMMLKILLFAYCRRVFSGRKIELLLAENLPLMVLAEHQQISYHTINNFRSSDHANELVKKSFLYFTNLLEAEGLINEGALFIDGTKIAADANRYTFVWRKAVEKFHEKLKGQAVELYDELITKEVVKAMAQEPKVIPGGSPKKARRRGLKKLLHQLKKDYVPRMKKYEEAEKIFAGRNSYSKTDHDATFMHMKEDHMKNGQLKPGYNIQAATTNQYVVDFALYPNPTDFKTLEPFLKQMTTLDKFDKIVADAGYGSEYNYSLLEDKYSNKKYYIPYTMYEKEQTRKYKNDPTKLINWFYNEKDDYYLDQNGVKFNFKYYSQRQERSTGQVRDFKVYEADEVQLTPELEQLAKTKSGYQRQVRYNPNWQYLKEKAKAVLQSPAGRHNYSMRKYDVEPVFGHLKNVFGMRRTHLRGKKKVETDVGIAFMMMNLSKYWHRRWPKDHSFLFKNKKRQKKTIKLRFKLIVFCYLGVSFFPDSSFFIATFKFPFLIFQVGLFP</sequence>
<dbReference type="Pfam" id="PF05598">
    <property type="entry name" value="DUF772"/>
    <property type="match status" value="1"/>
</dbReference>
<protein>
    <submittedName>
        <fullName evidence="4">IS1182 family transposase</fullName>
    </submittedName>
</protein>
<keyword evidence="1" id="KW-0472">Membrane</keyword>
<feature type="domain" description="Transposase IS4-like" evidence="2">
    <location>
        <begin position="234"/>
        <end position="486"/>
    </location>
</feature>
<evidence type="ECO:0000256" key="1">
    <source>
        <dbReference type="SAM" id="Phobius"/>
    </source>
</evidence>
<name>A0ABN5LBG4_9LACO</name>
<dbReference type="InterPro" id="IPR047629">
    <property type="entry name" value="IS1182_transpos"/>
</dbReference>
<proteinExistence type="predicted"/>
<dbReference type="NCBIfam" id="NF033551">
    <property type="entry name" value="transpos_IS1182"/>
    <property type="match status" value="1"/>
</dbReference>
<dbReference type="InterPro" id="IPR008490">
    <property type="entry name" value="Transposase_InsH_N"/>
</dbReference>